<keyword evidence="1" id="KW-0472">Membrane</keyword>
<dbReference type="InterPro" id="IPR041916">
    <property type="entry name" value="Anti_sigma_zinc_sf"/>
</dbReference>
<gene>
    <name evidence="2" type="ORF">KTT_31250</name>
</gene>
<dbReference type="RefSeq" id="WP_126580809.1">
    <property type="nucleotide sequence ID" value="NZ_BIFR01000001.1"/>
</dbReference>
<sequence>MNCSQARALLAIYRELNKDQTTSSDATELDVHLAHCAACREAYAQYHSIGERIRALPPIEPSPTAHTKLMQALAAEHARFLERAPSSVSSTPAPAFLAPYLKELAQKDPDTKSLAAFATAETGPLPIIRPIRRRQPWHMNQFMTIGLAASILMVLMVGGVTGLLTLANQGSSLSTLNKTTTSIHSAQISASEPYATTSTYPYVASAIAGNDAIYYTNYNASKTNWMLEQFDIRKNSSQLLLTVPVGSPLILLGTSKDWLLWLQFDEPKAADTKHVHPDAQNVLPRTWSVHVKALGTDASSPNNADLTLVNGTFNPDTVPNWVRSPVQGVSFTQNTILLAMVDERGTSHLLNYPLDKTAATQANPIELAHAEDGHILASPTSNMDGTDIYWADEWWVNGENALHSNIWTQQIQEAIPERQGRWAAHMQTYTYLFRSDERSFKPQVVEDMLFFLQTDGSTSNQAKPTATPTAQSTSIAQATVTASPISINANSVLGGTVKYDPGVYAAQIDAQASGKLQTYSANGALQLPTTIDDNKIVSAIQGGKRFLLWQNSANAFEMYDVETKAPVTIDSDTVPKNASFLNVNGDTAVWVINTLAPNTTDQSDPVNPTIKLGTFKWPRPIKGSTGP</sequence>
<name>A0A402A2I3_9CHLR</name>
<dbReference type="OrthoDB" id="138054at2"/>
<comment type="caution">
    <text evidence="2">The sequence shown here is derived from an EMBL/GenBank/DDBJ whole genome shotgun (WGS) entry which is preliminary data.</text>
</comment>
<dbReference type="Proteomes" id="UP000287352">
    <property type="component" value="Unassembled WGS sequence"/>
</dbReference>
<dbReference type="Gene3D" id="1.10.10.1320">
    <property type="entry name" value="Anti-sigma factor, zinc-finger domain"/>
    <property type="match status" value="1"/>
</dbReference>
<keyword evidence="1" id="KW-1133">Transmembrane helix</keyword>
<evidence type="ECO:0000313" key="2">
    <source>
        <dbReference type="EMBL" id="GCE13266.1"/>
    </source>
</evidence>
<reference evidence="3" key="1">
    <citation type="submission" date="2018-12" db="EMBL/GenBank/DDBJ databases">
        <title>Tengunoibacter tsumagoiensis gen. nov., sp. nov., Dictyobacter kobayashii sp. nov., D. alpinus sp. nov., and D. joshuensis sp. nov. and description of Dictyobacteraceae fam. nov. within the order Ktedonobacterales isolated from Tengu-no-mugimeshi.</title>
        <authorList>
            <person name="Wang C.M."/>
            <person name="Zheng Y."/>
            <person name="Sakai Y."/>
            <person name="Toyoda A."/>
            <person name="Minakuchi Y."/>
            <person name="Abe K."/>
            <person name="Yokota A."/>
            <person name="Yabe S."/>
        </authorList>
    </citation>
    <scope>NUCLEOTIDE SEQUENCE [LARGE SCALE GENOMIC DNA]</scope>
    <source>
        <strain evidence="3">Uno3</strain>
    </source>
</reference>
<protein>
    <recommendedName>
        <fullName evidence="4">Zinc-finger domain-containing protein</fullName>
    </recommendedName>
</protein>
<dbReference type="EMBL" id="BIFR01000001">
    <property type="protein sequence ID" value="GCE13266.1"/>
    <property type="molecule type" value="Genomic_DNA"/>
</dbReference>
<feature type="transmembrane region" description="Helical" evidence="1">
    <location>
        <begin position="142"/>
        <end position="167"/>
    </location>
</feature>
<accession>A0A402A2I3</accession>
<dbReference type="AlphaFoldDB" id="A0A402A2I3"/>
<evidence type="ECO:0008006" key="4">
    <source>
        <dbReference type="Google" id="ProtNLM"/>
    </source>
</evidence>
<evidence type="ECO:0000313" key="3">
    <source>
        <dbReference type="Proteomes" id="UP000287352"/>
    </source>
</evidence>
<evidence type="ECO:0000256" key="1">
    <source>
        <dbReference type="SAM" id="Phobius"/>
    </source>
</evidence>
<keyword evidence="1" id="KW-0812">Transmembrane</keyword>
<organism evidence="2 3">
    <name type="scientific">Tengunoibacter tsumagoiensis</name>
    <dbReference type="NCBI Taxonomy" id="2014871"/>
    <lineage>
        <taxon>Bacteria</taxon>
        <taxon>Bacillati</taxon>
        <taxon>Chloroflexota</taxon>
        <taxon>Ktedonobacteria</taxon>
        <taxon>Ktedonobacterales</taxon>
        <taxon>Dictyobacteraceae</taxon>
        <taxon>Tengunoibacter</taxon>
    </lineage>
</organism>
<keyword evidence="3" id="KW-1185">Reference proteome</keyword>
<proteinExistence type="predicted"/>